<name>A0A1G1W570_9BACT</name>
<proteinExistence type="predicted"/>
<organism evidence="1 2">
    <name type="scientific">Candidatus Woykebacteria bacterium RBG_13_40_15</name>
    <dbReference type="NCBI Taxonomy" id="1802593"/>
    <lineage>
        <taxon>Bacteria</taxon>
        <taxon>Candidatus Woykeibacteriota</taxon>
    </lineage>
</organism>
<dbReference type="STRING" id="1802593.A2172_01630"/>
<protein>
    <recommendedName>
        <fullName evidence="3">DUF5678 domain-containing protein</fullName>
    </recommendedName>
</protein>
<sequence>MTDITKNVLKKELAFFASKKEEYLKTYKGQFVLIKDSKFMGSYTSAEEAYKDGVEKFKGEPFLVRKVTEEDGTEDIPALTVGVINADI</sequence>
<accession>A0A1G1W570</accession>
<comment type="caution">
    <text evidence="1">The sequence shown here is derived from an EMBL/GenBank/DDBJ whole genome shotgun (WGS) entry which is preliminary data.</text>
</comment>
<reference evidence="1 2" key="1">
    <citation type="journal article" date="2016" name="Nat. Commun.">
        <title>Thousands of microbial genomes shed light on interconnected biogeochemical processes in an aquifer system.</title>
        <authorList>
            <person name="Anantharaman K."/>
            <person name="Brown C.T."/>
            <person name="Hug L.A."/>
            <person name="Sharon I."/>
            <person name="Castelle C.J."/>
            <person name="Probst A.J."/>
            <person name="Thomas B.C."/>
            <person name="Singh A."/>
            <person name="Wilkins M.J."/>
            <person name="Karaoz U."/>
            <person name="Brodie E.L."/>
            <person name="Williams K.H."/>
            <person name="Hubbard S.S."/>
            <person name="Banfield J.F."/>
        </authorList>
    </citation>
    <scope>NUCLEOTIDE SEQUENCE [LARGE SCALE GENOMIC DNA]</scope>
</reference>
<evidence type="ECO:0000313" key="2">
    <source>
        <dbReference type="Proteomes" id="UP000176631"/>
    </source>
</evidence>
<dbReference type="Proteomes" id="UP000176631">
    <property type="component" value="Unassembled WGS sequence"/>
</dbReference>
<evidence type="ECO:0008006" key="3">
    <source>
        <dbReference type="Google" id="ProtNLM"/>
    </source>
</evidence>
<dbReference type="AlphaFoldDB" id="A0A1G1W570"/>
<evidence type="ECO:0000313" key="1">
    <source>
        <dbReference type="EMBL" id="OGY22815.1"/>
    </source>
</evidence>
<gene>
    <name evidence="1" type="ORF">A2172_01630</name>
</gene>
<dbReference type="EMBL" id="MHCP01000032">
    <property type="protein sequence ID" value="OGY22815.1"/>
    <property type="molecule type" value="Genomic_DNA"/>
</dbReference>